<keyword evidence="2" id="KW-0812">Transmembrane</keyword>
<reference evidence="4 5" key="1">
    <citation type="submission" date="2021-04" db="EMBL/GenBank/DDBJ databases">
        <title>Whole genome sequence of Jiella sp. KSK16Y-1.</title>
        <authorList>
            <person name="Tuo L."/>
        </authorList>
    </citation>
    <scope>NUCLEOTIDE SEQUENCE [LARGE SCALE GENOMIC DNA]</scope>
    <source>
        <strain evidence="4 5">KSK16Y-1</strain>
    </source>
</reference>
<evidence type="ECO:0000256" key="1">
    <source>
        <dbReference type="SAM" id="MobiDB-lite"/>
    </source>
</evidence>
<dbReference type="InterPro" id="IPR003646">
    <property type="entry name" value="SH3-like_bac-type"/>
</dbReference>
<keyword evidence="2" id="KW-0472">Membrane</keyword>
<dbReference type="Proteomes" id="UP000678276">
    <property type="component" value="Unassembled WGS sequence"/>
</dbReference>
<feature type="region of interest" description="Disordered" evidence="1">
    <location>
        <begin position="344"/>
        <end position="375"/>
    </location>
</feature>
<evidence type="ECO:0000259" key="3">
    <source>
        <dbReference type="SMART" id="SM00287"/>
    </source>
</evidence>
<evidence type="ECO:0000256" key="2">
    <source>
        <dbReference type="SAM" id="Phobius"/>
    </source>
</evidence>
<evidence type="ECO:0000313" key="4">
    <source>
        <dbReference type="EMBL" id="MBP0614606.1"/>
    </source>
</evidence>
<gene>
    <name evidence="4" type="ORF">J6595_03330</name>
</gene>
<organism evidence="4 5">
    <name type="scientific">Jiella mangrovi</name>
    <dbReference type="NCBI Taxonomy" id="2821407"/>
    <lineage>
        <taxon>Bacteria</taxon>
        <taxon>Pseudomonadati</taxon>
        <taxon>Pseudomonadota</taxon>
        <taxon>Alphaproteobacteria</taxon>
        <taxon>Hyphomicrobiales</taxon>
        <taxon>Aurantimonadaceae</taxon>
        <taxon>Jiella</taxon>
    </lineage>
</organism>
<feature type="transmembrane region" description="Helical" evidence="2">
    <location>
        <begin position="89"/>
        <end position="112"/>
    </location>
</feature>
<evidence type="ECO:0000313" key="5">
    <source>
        <dbReference type="Proteomes" id="UP000678276"/>
    </source>
</evidence>
<feature type="region of interest" description="Disordered" evidence="1">
    <location>
        <begin position="118"/>
        <end position="158"/>
    </location>
</feature>
<proteinExistence type="predicted"/>
<feature type="domain" description="SH3b" evidence="3">
    <location>
        <begin position="386"/>
        <end position="447"/>
    </location>
</feature>
<name>A0ABS4BCW4_9HYPH</name>
<feature type="region of interest" description="Disordered" evidence="1">
    <location>
        <begin position="1"/>
        <end position="28"/>
    </location>
</feature>
<dbReference type="EMBL" id="JAGJCF010000002">
    <property type="protein sequence ID" value="MBP0614606.1"/>
    <property type="molecule type" value="Genomic_DNA"/>
</dbReference>
<feature type="compositionally biased region" description="Basic and acidic residues" evidence="1">
    <location>
        <begin position="7"/>
        <end position="28"/>
    </location>
</feature>
<keyword evidence="5" id="KW-1185">Reference proteome</keyword>
<keyword evidence="2" id="KW-1133">Transmembrane helix</keyword>
<dbReference type="Gene3D" id="2.30.30.40">
    <property type="entry name" value="SH3 Domains"/>
    <property type="match status" value="1"/>
</dbReference>
<feature type="compositionally biased region" description="Low complexity" evidence="1">
    <location>
        <begin position="227"/>
        <end position="248"/>
    </location>
</feature>
<dbReference type="RefSeq" id="WP_209593045.1">
    <property type="nucleotide sequence ID" value="NZ_JAGJCF010000002.1"/>
</dbReference>
<protein>
    <submittedName>
        <fullName evidence="4">SH3 domain-containing protein</fullName>
    </submittedName>
</protein>
<feature type="region of interest" description="Disordered" evidence="1">
    <location>
        <begin position="180"/>
        <end position="248"/>
    </location>
</feature>
<feature type="compositionally biased region" description="Low complexity" evidence="1">
    <location>
        <begin position="180"/>
        <end position="197"/>
    </location>
</feature>
<dbReference type="SMART" id="SM00287">
    <property type="entry name" value="SH3b"/>
    <property type="match status" value="1"/>
</dbReference>
<sequence length="449" mass="45165">MRPGDLPSRDGKEFADSCHSADRPSEETIRSRLIDRRRAFDAAEADRRLLGRMRKRMRPAAGSRRPQLALEAPLAAMRGAARGLSERPIVSFVAVACLSAVILVPLALSALAPLPGEAPAPSALASRSNPAAAHRPSSARTAENGTLGASARSDVAAGRRDTVEADAALAEASIAAALNDTRSSASSASSPSQSGTSGNAGRKTASAYAQPVGPGLPDDASLRRQAARAPWSGPAAAPGGAAPVGARPDVGAETSIAANNMPAIDPAAAALALRLPSGPDEAFTDLDPTATGSIVGSPATTSDVVVPGALTPAASMVVPAPDATSAPIGDFVAVSPSILIASTQAATTPASKAETPRPSLLGETAEPGNAAAGAALPSGETAALPANEGRATASVNLRAEPTNDGTIVAVLAKGEALKILSCQSWCEVETDRGNRGFVYEKFVARTPQE</sequence>
<comment type="caution">
    <text evidence="4">The sequence shown here is derived from an EMBL/GenBank/DDBJ whole genome shotgun (WGS) entry which is preliminary data.</text>
</comment>
<dbReference type="Pfam" id="PF08239">
    <property type="entry name" value="SH3_3"/>
    <property type="match status" value="1"/>
</dbReference>
<feature type="compositionally biased region" description="Low complexity" evidence="1">
    <location>
        <begin position="362"/>
        <end position="375"/>
    </location>
</feature>
<accession>A0ABS4BCW4</accession>